<protein>
    <recommendedName>
        <fullName evidence="1">Mif2/CENP-C cupin domain-containing protein</fullName>
    </recommendedName>
</protein>
<dbReference type="AlphaFoldDB" id="A0A7S4UHH7"/>
<accession>A0A7S4UHH7</accession>
<dbReference type="InterPro" id="IPR025974">
    <property type="entry name" value="Mif2/CENP-C_cupin"/>
</dbReference>
<evidence type="ECO:0000313" key="2">
    <source>
        <dbReference type="EMBL" id="CAE4584073.1"/>
    </source>
</evidence>
<proteinExistence type="predicted"/>
<dbReference type="SUPFAM" id="SSF51182">
    <property type="entry name" value="RmlC-like cupins"/>
    <property type="match status" value="1"/>
</dbReference>
<feature type="domain" description="Mif2/CENP-C cupin" evidence="1">
    <location>
        <begin position="17"/>
        <end position="100"/>
    </location>
</feature>
<sequence>MELQQEHACIGQGTRATVLFHEPTYDSAMIRLDPGAELSETNSTNLDMLYFVCESEDNQVEFDLATAESCYRVSRGGEVRVPAGATYSLRNRSTEEKARLLAVVPRLPAA</sequence>
<dbReference type="InterPro" id="IPR011051">
    <property type="entry name" value="RmlC_Cupin_sf"/>
</dbReference>
<organism evidence="2">
    <name type="scientific">Alexandrium monilatum</name>
    <dbReference type="NCBI Taxonomy" id="311494"/>
    <lineage>
        <taxon>Eukaryota</taxon>
        <taxon>Sar</taxon>
        <taxon>Alveolata</taxon>
        <taxon>Dinophyceae</taxon>
        <taxon>Gonyaulacales</taxon>
        <taxon>Pyrocystaceae</taxon>
        <taxon>Alexandrium</taxon>
    </lineage>
</organism>
<dbReference type="Gene3D" id="2.60.120.10">
    <property type="entry name" value="Jelly Rolls"/>
    <property type="match status" value="1"/>
</dbReference>
<gene>
    <name evidence="2" type="ORF">AMON00008_LOCUS20680</name>
</gene>
<reference evidence="2" key="1">
    <citation type="submission" date="2021-01" db="EMBL/GenBank/DDBJ databases">
        <authorList>
            <person name="Corre E."/>
            <person name="Pelletier E."/>
            <person name="Niang G."/>
            <person name="Scheremetjew M."/>
            <person name="Finn R."/>
            <person name="Kale V."/>
            <person name="Holt S."/>
            <person name="Cochrane G."/>
            <person name="Meng A."/>
            <person name="Brown T."/>
            <person name="Cohen L."/>
        </authorList>
    </citation>
    <scope>NUCLEOTIDE SEQUENCE</scope>
    <source>
        <strain evidence="2">CCMP3105</strain>
    </source>
</reference>
<dbReference type="InterPro" id="IPR014710">
    <property type="entry name" value="RmlC-like_jellyroll"/>
</dbReference>
<name>A0A7S4UHH7_9DINO</name>
<dbReference type="EMBL" id="HBNR01030317">
    <property type="protein sequence ID" value="CAE4584073.1"/>
    <property type="molecule type" value="Transcribed_RNA"/>
</dbReference>
<evidence type="ECO:0000259" key="1">
    <source>
        <dbReference type="Pfam" id="PF11699"/>
    </source>
</evidence>
<dbReference type="Pfam" id="PF11699">
    <property type="entry name" value="CENP-C_C"/>
    <property type="match status" value="1"/>
</dbReference>